<reference evidence="1" key="1">
    <citation type="journal article" date="2023" name="Mol. Phylogenet. Evol.">
        <title>Genome-scale phylogeny and comparative genomics of the fungal order Sordariales.</title>
        <authorList>
            <person name="Hensen N."/>
            <person name="Bonometti L."/>
            <person name="Westerberg I."/>
            <person name="Brannstrom I.O."/>
            <person name="Guillou S."/>
            <person name="Cros-Aarteil S."/>
            <person name="Calhoun S."/>
            <person name="Haridas S."/>
            <person name="Kuo A."/>
            <person name="Mondo S."/>
            <person name="Pangilinan J."/>
            <person name="Riley R."/>
            <person name="LaButti K."/>
            <person name="Andreopoulos B."/>
            <person name="Lipzen A."/>
            <person name="Chen C."/>
            <person name="Yan M."/>
            <person name="Daum C."/>
            <person name="Ng V."/>
            <person name="Clum A."/>
            <person name="Steindorff A."/>
            <person name="Ohm R.A."/>
            <person name="Martin F."/>
            <person name="Silar P."/>
            <person name="Natvig D.O."/>
            <person name="Lalanne C."/>
            <person name="Gautier V."/>
            <person name="Ament-Velasquez S.L."/>
            <person name="Kruys A."/>
            <person name="Hutchinson M.I."/>
            <person name="Powell A.J."/>
            <person name="Barry K."/>
            <person name="Miller A.N."/>
            <person name="Grigoriev I.V."/>
            <person name="Debuchy R."/>
            <person name="Gladieux P."/>
            <person name="Hiltunen Thoren M."/>
            <person name="Johannesson H."/>
        </authorList>
    </citation>
    <scope>NUCLEOTIDE SEQUENCE</scope>
    <source>
        <strain evidence="1">CBS 757.83</strain>
    </source>
</reference>
<keyword evidence="2" id="KW-1185">Reference proteome</keyword>
<dbReference type="EMBL" id="MU863624">
    <property type="protein sequence ID" value="KAK4106673.1"/>
    <property type="molecule type" value="Genomic_DNA"/>
</dbReference>
<accession>A0AAN6QAI8</accession>
<comment type="caution">
    <text evidence="1">The sequence shown here is derived from an EMBL/GenBank/DDBJ whole genome shotgun (WGS) entry which is preliminary data.</text>
</comment>
<organism evidence="1 2">
    <name type="scientific">Parathielavia hyrcaniae</name>
    <dbReference type="NCBI Taxonomy" id="113614"/>
    <lineage>
        <taxon>Eukaryota</taxon>
        <taxon>Fungi</taxon>
        <taxon>Dikarya</taxon>
        <taxon>Ascomycota</taxon>
        <taxon>Pezizomycotina</taxon>
        <taxon>Sordariomycetes</taxon>
        <taxon>Sordariomycetidae</taxon>
        <taxon>Sordariales</taxon>
        <taxon>Chaetomiaceae</taxon>
        <taxon>Parathielavia</taxon>
    </lineage>
</organism>
<evidence type="ECO:0000313" key="2">
    <source>
        <dbReference type="Proteomes" id="UP001305647"/>
    </source>
</evidence>
<name>A0AAN6QAI8_9PEZI</name>
<evidence type="ECO:0000313" key="1">
    <source>
        <dbReference type="EMBL" id="KAK4106673.1"/>
    </source>
</evidence>
<gene>
    <name evidence="1" type="ORF">N658DRAFT_503088</name>
</gene>
<protein>
    <submittedName>
        <fullName evidence="1">Uncharacterized protein</fullName>
    </submittedName>
</protein>
<reference evidence="1" key="2">
    <citation type="submission" date="2023-05" db="EMBL/GenBank/DDBJ databases">
        <authorList>
            <consortium name="Lawrence Berkeley National Laboratory"/>
            <person name="Steindorff A."/>
            <person name="Hensen N."/>
            <person name="Bonometti L."/>
            <person name="Westerberg I."/>
            <person name="Brannstrom I.O."/>
            <person name="Guillou S."/>
            <person name="Cros-Aarteil S."/>
            <person name="Calhoun S."/>
            <person name="Haridas S."/>
            <person name="Kuo A."/>
            <person name="Mondo S."/>
            <person name="Pangilinan J."/>
            <person name="Riley R."/>
            <person name="Labutti K."/>
            <person name="Andreopoulos B."/>
            <person name="Lipzen A."/>
            <person name="Chen C."/>
            <person name="Yanf M."/>
            <person name="Daum C."/>
            <person name="Ng V."/>
            <person name="Clum A."/>
            <person name="Ohm R."/>
            <person name="Martin F."/>
            <person name="Silar P."/>
            <person name="Natvig D."/>
            <person name="Lalanne C."/>
            <person name="Gautier V."/>
            <person name="Ament-Velasquez S.L."/>
            <person name="Kruys A."/>
            <person name="Hutchinson M.I."/>
            <person name="Powell A.J."/>
            <person name="Barry K."/>
            <person name="Miller A.N."/>
            <person name="Grigoriev I.V."/>
            <person name="Debuchy R."/>
            <person name="Gladieux P."/>
            <person name="Thoren M.H."/>
            <person name="Johannesson H."/>
        </authorList>
    </citation>
    <scope>NUCLEOTIDE SEQUENCE</scope>
    <source>
        <strain evidence="1">CBS 757.83</strain>
    </source>
</reference>
<dbReference type="AlphaFoldDB" id="A0AAN6QAI8"/>
<dbReference type="Proteomes" id="UP001305647">
    <property type="component" value="Unassembled WGS sequence"/>
</dbReference>
<proteinExistence type="predicted"/>
<sequence>MVVRRQQLISRVHFIPKPSLPPILLKLSRSLLGLSIGVLRLLVLDELLDTGSEESELSGRVEKTQKCFRQGK</sequence>